<organism evidence="6 7">
    <name type="scientific">Roseicitreum antarcticum</name>
    <dbReference type="NCBI Taxonomy" id="564137"/>
    <lineage>
        <taxon>Bacteria</taxon>
        <taxon>Pseudomonadati</taxon>
        <taxon>Pseudomonadota</taxon>
        <taxon>Alphaproteobacteria</taxon>
        <taxon>Rhodobacterales</taxon>
        <taxon>Paracoccaceae</taxon>
        <taxon>Roseicitreum</taxon>
    </lineage>
</organism>
<dbReference type="InterPro" id="IPR050109">
    <property type="entry name" value="HTH-type_TetR-like_transc_reg"/>
</dbReference>
<name>A0A1H2R4U8_9RHOB</name>
<dbReference type="RefSeq" id="WP_092885313.1">
    <property type="nucleotide sequence ID" value="NZ_CP061498.1"/>
</dbReference>
<dbReference type="SUPFAM" id="SSF48498">
    <property type="entry name" value="Tetracyclin repressor-like, C-terminal domain"/>
    <property type="match status" value="1"/>
</dbReference>
<dbReference type="Proteomes" id="UP000198539">
    <property type="component" value="Unassembled WGS sequence"/>
</dbReference>
<feature type="DNA-binding region" description="H-T-H motif" evidence="4">
    <location>
        <begin position="38"/>
        <end position="57"/>
    </location>
</feature>
<dbReference type="InterPro" id="IPR001647">
    <property type="entry name" value="HTH_TetR"/>
</dbReference>
<dbReference type="PANTHER" id="PTHR30055:SF146">
    <property type="entry name" value="HTH-TYPE TRANSCRIPTIONAL DUAL REGULATOR CECR"/>
    <property type="match status" value="1"/>
</dbReference>
<keyword evidence="3" id="KW-0804">Transcription</keyword>
<dbReference type="PROSITE" id="PS01081">
    <property type="entry name" value="HTH_TETR_1"/>
    <property type="match status" value="1"/>
</dbReference>
<dbReference type="InterPro" id="IPR036271">
    <property type="entry name" value="Tet_transcr_reg_TetR-rel_C_sf"/>
</dbReference>
<keyword evidence="1" id="KW-0805">Transcription regulation</keyword>
<evidence type="ECO:0000256" key="3">
    <source>
        <dbReference type="ARBA" id="ARBA00023163"/>
    </source>
</evidence>
<proteinExistence type="predicted"/>
<dbReference type="STRING" id="564137.SAMN04488238_101193"/>
<evidence type="ECO:0000256" key="1">
    <source>
        <dbReference type="ARBA" id="ARBA00023015"/>
    </source>
</evidence>
<dbReference type="GO" id="GO:0003700">
    <property type="term" value="F:DNA-binding transcription factor activity"/>
    <property type="evidence" value="ECO:0007669"/>
    <property type="project" value="TreeGrafter"/>
</dbReference>
<dbReference type="Pfam" id="PF00440">
    <property type="entry name" value="TetR_N"/>
    <property type="match status" value="1"/>
</dbReference>
<gene>
    <name evidence="6" type="ORF">SAMN04488238_101193</name>
</gene>
<dbReference type="EMBL" id="FNOM01000001">
    <property type="protein sequence ID" value="SDW14371.1"/>
    <property type="molecule type" value="Genomic_DNA"/>
</dbReference>
<dbReference type="AlphaFoldDB" id="A0A1H2R4U8"/>
<dbReference type="SUPFAM" id="SSF46689">
    <property type="entry name" value="Homeodomain-like"/>
    <property type="match status" value="1"/>
</dbReference>
<dbReference type="PROSITE" id="PS50977">
    <property type="entry name" value="HTH_TETR_2"/>
    <property type="match status" value="1"/>
</dbReference>
<dbReference type="FunFam" id="1.10.10.60:FF:000141">
    <property type="entry name" value="TetR family transcriptional regulator"/>
    <property type="match status" value="1"/>
</dbReference>
<keyword evidence="7" id="KW-1185">Reference proteome</keyword>
<protein>
    <submittedName>
        <fullName evidence="6">Transcriptional regulator, TetR family</fullName>
    </submittedName>
</protein>
<dbReference type="Gene3D" id="1.10.10.60">
    <property type="entry name" value="Homeodomain-like"/>
    <property type="match status" value="1"/>
</dbReference>
<evidence type="ECO:0000256" key="2">
    <source>
        <dbReference type="ARBA" id="ARBA00023125"/>
    </source>
</evidence>
<reference evidence="6 7" key="1">
    <citation type="submission" date="2016-10" db="EMBL/GenBank/DDBJ databases">
        <authorList>
            <person name="de Groot N.N."/>
        </authorList>
    </citation>
    <scope>NUCLEOTIDE SEQUENCE [LARGE SCALE GENOMIC DNA]</scope>
    <source>
        <strain evidence="6 7">CGMCC 1.8894</strain>
    </source>
</reference>
<dbReference type="GO" id="GO:0000976">
    <property type="term" value="F:transcription cis-regulatory region binding"/>
    <property type="evidence" value="ECO:0007669"/>
    <property type="project" value="TreeGrafter"/>
</dbReference>
<feature type="domain" description="HTH tetR-type" evidence="5">
    <location>
        <begin position="15"/>
        <end position="75"/>
    </location>
</feature>
<dbReference type="InterPro" id="IPR009057">
    <property type="entry name" value="Homeodomain-like_sf"/>
</dbReference>
<dbReference type="Pfam" id="PF14246">
    <property type="entry name" value="TetR_C_7"/>
    <property type="match status" value="1"/>
</dbReference>
<dbReference type="InterPro" id="IPR039536">
    <property type="entry name" value="TetR_C_Proteobacteria"/>
</dbReference>
<evidence type="ECO:0000313" key="7">
    <source>
        <dbReference type="Proteomes" id="UP000198539"/>
    </source>
</evidence>
<evidence type="ECO:0000259" key="5">
    <source>
        <dbReference type="PROSITE" id="PS50977"/>
    </source>
</evidence>
<dbReference type="Gene3D" id="1.10.357.10">
    <property type="entry name" value="Tetracycline Repressor, domain 2"/>
    <property type="match status" value="1"/>
</dbReference>
<evidence type="ECO:0000313" key="6">
    <source>
        <dbReference type="EMBL" id="SDW14371.1"/>
    </source>
</evidence>
<dbReference type="InterPro" id="IPR023772">
    <property type="entry name" value="DNA-bd_HTH_TetR-type_CS"/>
</dbReference>
<accession>A0A1H2R4U8</accession>
<evidence type="ECO:0000256" key="4">
    <source>
        <dbReference type="PROSITE-ProRule" id="PRU00335"/>
    </source>
</evidence>
<dbReference type="PRINTS" id="PR00455">
    <property type="entry name" value="HTHTETR"/>
</dbReference>
<dbReference type="PANTHER" id="PTHR30055">
    <property type="entry name" value="HTH-TYPE TRANSCRIPTIONAL REGULATOR RUTR"/>
    <property type="match status" value="1"/>
</dbReference>
<sequence length="218" mass="23827">MTKNATKGAARVRQGRKFAQVLEGAREVFLASGFEGASVDEIARVAGVSKATLYSYFPDKRLLFLEVIRMECARQTDEAVTLIDLSAPVRVVLRAGARHIIGFVTSDFGRGVHRMCVAEADRFPDLGRQFYESGPEMGRARIVDFLRDACARGTLRIDDHALAADQFMQLCQAHIFDRVACGVQTAFSEAEVNRVIDGAVEMFMARYGVAESSAPAGG</sequence>
<dbReference type="OrthoDB" id="9816431at2"/>
<keyword evidence="2 4" id="KW-0238">DNA-binding</keyword>